<feature type="transmembrane region" description="Helical" evidence="1">
    <location>
        <begin position="68"/>
        <end position="86"/>
    </location>
</feature>
<name>A0A917BVU6_9ACTN</name>
<feature type="transmembrane region" description="Helical" evidence="1">
    <location>
        <begin position="106"/>
        <end position="124"/>
    </location>
</feature>
<reference evidence="2" key="2">
    <citation type="submission" date="2020-09" db="EMBL/GenBank/DDBJ databases">
        <authorList>
            <person name="Sun Q."/>
            <person name="Zhou Y."/>
        </authorList>
    </citation>
    <scope>NUCLEOTIDE SEQUENCE</scope>
    <source>
        <strain evidence="2">CGMCC 1.16067</strain>
    </source>
</reference>
<proteinExistence type="predicted"/>
<feature type="transmembrane region" description="Helical" evidence="1">
    <location>
        <begin position="43"/>
        <end position="61"/>
    </location>
</feature>
<keyword evidence="1" id="KW-0472">Membrane</keyword>
<keyword evidence="3" id="KW-1185">Reference proteome</keyword>
<keyword evidence="1" id="KW-0812">Transmembrane</keyword>
<dbReference type="AlphaFoldDB" id="A0A917BVU6"/>
<reference evidence="2" key="1">
    <citation type="journal article" date="2014" name="Int. J. Syst. Evol. Microbiol.">
        <title>Complete genome sequence of Corynebacterium casei LMG S-19264T (=DSM 44701T), isolated from a smear-ripened cheese.</title>
        <authorList>
            <consortium name="US DOE Joint Genome Institute (JGI-PGF)"/>
            <person name="Walter F."/>
            <person name="Albersmeier A."/>
            <person name="Kalinowski J."/>
            <person name="Ruckert C."/>
        </authorList>
    </citation>
    <scope>NUCLEOTIDE SEQUENCE</scope>
    <source>
        <strain evidence="2">CGMCC 1.16067</strain>
    </source>
</reference>
<evidence type="ECO:0008006" key="4">
    <source>
        <dbReference type="Google" id="ProtNLM"/>
    </source>
</evidence>
<protein>
    <recommendedName>
        <fullName evidence="4">Integral membrane protein</fullName>
    </recommendedName>
</protein>
<accession>A0A917BVU6</accession>
<feature type="transmembrane region" description="Helical" evidence="1">
    <location>
        <begin position="12"/>
        <end position="31"/>
    </location>
</feature>
<evidence type="ECO:0000313" key="3">
    <source>
        <dbReference type="Proteomes" id="UP000649179"/>
    </source>
</evidence>
<evidence type="ECO:0000313" key="2">
    <source>
        <dbReference type="EMBL" id="GGF57574.1"/>
    </source>
</evidence>
<gene>
    <name evidence="2" type="ORF">GCM10011519_34390</name>
</gene>
<dbReference type="RefSeq" id="WP_188781317.1">
    <property type="nucleotide sequence ID" value="NZ_BMKQ01000002.1"/>
</dbReference>
<dbReference type="EMBL" id="BMKQ01000002">
    <property type="protein sequence ID" value="GGF57574.1"/>
    <property type="molecule type" value="Genomic_DNA"/>
</dbReference>
<comment type="caution">
    <text evidence="2">The sequence shown here is derived from an EMBL/GenBank/DDBJ whole genome shotgun (WGS) entry which is preliminary data.</text>
</comment>
<keyword evidence="1" id="KW-1133">Transmembrane helix</keyword>
<organism evidence="2 3">
    <name type="scientific">Marmoricola endophyticus</name>
    <dbReference type="NCBI Taxonomy" id="2040280"/>
    <lineage>
        <taxon>Bacteria</taxon>
        <taxon>Bacillati</taxon>
        <taxon>Actinomycetota</taxon>
        <taxon>Actinomycetes</taxon>
        <taxon>Propionibacteriales</taxon>
        <taxon>Nocardioidaceae</taxon>
        <taxon>Marmoricola</taxon>
    </lineage>
</organism>
<sequence>MSTRTTGTGFGRVLVFVYGIFAVAATARSLVQLTTQYDRAPVAYWLSLLSGVVYCLATWAIAKDRRQVALAAVLVELVGVLAVGTWSVLDDGRVFTDATVWSDFGVGYGFIPVVLPFVGLWWLLRGSSHQSD</sequence>
<dbReference type="Proteomes" id="UP000649179">
    <property type="component" value="Unassembled WGS sequence"/>
</dbReference>
<evidence type="ECO:0000256" key="1">
    <source>
        <dbReference type="SAM" id="Phobius"/>
    </source>
</evidence>